<dbReference type="InterPro" id="IPR003593">
    <property type="entry name" value="AAA+_ATPase"/>
</dbReference>
<comment type="caution">
    <text evidence="9">The sequence shown here is derived from an EMBL/GenBank/DDBJ whole genome shotgun (WGS) entry which is preliminary data.</text>
</comment>
<evidence type="ECO:0000259" key="6">
    <source>
        <dbReference type="SMART" id="SM00382"/>
    </source>
</evidence>
<dbReference type="FunFam" id="1.10.8.60:FF:000178">
    <property type="entry name" value="CDC48/VCP homolog, AAA superfamily"/>
    <property type="match status" value="1"/>
</dbReference>
<dbReference type="Gene3D" id="1.10.8.60">
    <property type="match status" value="2"/>
</dbReference>
<name>L9Y0U0_9EURY</name>
<dbReference type="FunFam" id="2.40.40.20:FF:000007">
    <property type="entry name" value="AAA family ATPase"/>
    <property type="match status" value="1"/>
</dbReference>
<dbReference type="Pfam" id="PF02933">
    <property type="entry name" value="CDC48_2"/>
    <property type="match status" value="1"/>
</dbReference>
<dbReference type="InterPro" id="IPR027417">
    <property type="entry name" value="P-loop_NTPase"/>
</dbReference>
<dbReference type="SMART" id="SM00382">
    <property type="entry name" value="AAA"/>
    <property type="match status" value="2"/>
</dbReference>
<dbReference type="InterPro" id="IPR003959">
    <property type="entry name" value="ATPase_AAA_core"/>
</dbReference>
<dbReference type="InterPro" id="IPR004201">
    <property type="entry name" value="Cdc48_dom2"/>
</dbReference>
<dbReference type="FunFam" id="3.40.50.300:FF:000012">
    <property type="entry name" value="Transitional endoplasmic reticulum ATPase"/>
    <property type="match status" value="1"/>
</dbReference>
<sequence length="768" mass="82851">MVSTASDGTILKATDAKGTRMSSSESDGVTLSVRAAEKGDAGRGVARIPEPARRQLGILSGDTVVIEGDETTVAKMWPADQSVSENAVQIDGDTRANAGVHVGDTVSVRAKDKSTITDADRVTLVAPPGLPDRQRRAAESEATEKLRNRPVRAGEQVRIEGIDQQPFRVTDTDPDGDVRITDATTIQIVDAEVGAGDTATASGSGAGGRSRDRQSGESTGTLTETDSGSEVAADEPEPSPSSGVTYEDIGGLDEELEQVREMIELPLSEPELFRRLGVEPPSGVLLYGPPGTGKTLIARAVANEVDARFETISGPEIMSKYKGESEERLRDVFETAEANAPTIIFFDEIDSIAGTRDDEGDAENRIVGQLLTLMDGLDARGEVIVIGATNRVDAIDPALRRGGRFDREIQIGVPDEEGRREILEVHTRGMPLSDDVDIDAIARRTHGFVGADLDAVASEAAMAAIRDRPTDTDEQRVWNRNPTVRKTHFDTALASVEPSAMREYVAESPTTDFSDVGGLEAAKQTLRESVEWPLTYDRLFEETNTDPPSGVLLYGPPGTGKTLLARALAGETDVNFVRVDGPEIVDRYVGESEKAIREVFERARQSAPSIVFFDEIDAIAAARGDGHEVTERVVSQLLTELDGMRENPNLVVLAATNRKDQIDPALLRPGRLDTHVFVGEPDLEAREKILAVHAQGKPLSDDLEITDLAAELEGYTGADLKALIRNASMRAIREVANEYDPETANEKASTVRIERHHIEAARDETDVA</sequence>
<dbReference type="Pfam" id="PF02359">
    <property type="entry name" value="CDC48_N"/>
    <property type="match status" value="1"/>
</dbReference>
<feature type="domain" description="CDC48 N-terminal subdomain" evidence="8">
    <location>
        <begin position="30"/>
        <end position="113"/>
    </location>
</feature>
<protein>
    <submittedName>
        <fullName evidence="9">Adenosinetriphosphatase</fullName>
    </submittedName>
</protein>
<dbReference type="SUPFAM" id="SSF54585">
    <property type="entry name" value="Cdc48 domain 2-like"/>
    <property type="match status" value="1"/>
</dbReference>
<evidence type="ECO:0000256" key="4">
    <source>
        <dbReference type="ARBA" id="ARBA00022840"/>
    </source>
</evidence>
<evidence type="ECO:0000313" key="9">
    <source>
        <dbReference type="EMBL" id="ELY67306.1"/>
    </source>
</evidence>
<dbReference type="EMBL" id="AOID01000030">
    <property type="protein sequence ID" value="ELY67306.1"/>
    <property type="molecule type" value="Genomic_DNA"/>
</dbReference>
<dbReference type="Gene3D" id="2.40.40.20">
    <property type="match status" value="1"/>
</dbReference>
<dbReference type="PANTHER" id="PTHR23077:SF171">
    <property type="entry name" value="NUCLEAR VALOSIN-CONTAINING PROTEIN-LIKE"/>
    <property type="match status" value="1"/>
</dbReference>
<reference evidence="9 10" key="1">
    <citation type="journal article" date="2014" name="PLoS Genet.">
        <title>Phylogenetically driven sequencing of extremely halophilic archaea reveals strategies for static and dynamic osmo-response.</title>
        <authorList>
            <person name="Becker E.A."/>
            <person name="Seitzer P.M."/>
            <person name="Tritt A."/>
            <person name="Larsen D."/>
            <person name="Krusor M."/>
            <person name="Yao A.I."/>
            <person name="Wu D."/>
            <person name="Madern D."/>
            <person name="Eisen J.A."/>
            <person name="Darling A.E."/>
            <person name="Facciotti M.T."/>
        </authorList>
    </citation>
    <scope>NUCLEOTIDE SEQUENCE [LARGE SCALE GENOMIC DNA]</scope>
    <source>
        <strain evidence="9 10">JCM 10478</strain>
    </source>
</reference>
<accession>L9Y0U0</accession>
<dbReference type="PROSITE" id="PS00674">
    <property type="entry name" value="AAA"/>
    <property type="match status" value="2"/>
</dbReference>
<dbReference type="InterPro" id="IPR009010">
    <property type="entry name" value="Asp_de-COase-like_dom_sf"/>
</dbReference>
<evidence type="ECO:0000259" key="8">
    <source>
        <dbReference type="SMART" id="SM01073"/>
    </source>
</evidence>
<dbReference type="STRING" id="1227496.C489_11103"/>
<dbReference type="Proteomes" id="UP000011632">
    <property type="component" value="Unassembled WGS sequence"/>
</dbReference>
<dbReference type="SUPFAM" id="SSF50692">
    <property type="entry name" value="ADC-like"/>
    <property type="match status" value="1"/>
</dbReference>
<dbReference type="Gene3D" id="3.40.50.300">
    <property type="entry name" value="P-loop containing nucleotide triphosphate hydrolases"/>
    <property type="match status" value="2"/>
</dbReference>
<dbReference type="PANTHER" id="PTHR23077">
    <property type="entry name" value="AAA-FAMILY ATPASE"/>
    <property type="match status" value="1"/>
</dbReference>
<dbReference type="InterPro" id="IPR029067">
    <property type="entry name" value="CDC48_domain_2-like_sf"/>
</dbReference>
<keyword evidence="2" id="KW-0677">Repeat</keyword>
<dbReference type="InterPro" id="IPR003338">
    <property type="entry name" value="CDC4_N-term_subdom"/>
</dbReference>
<evidence type="ECO:0000256" key="3">
    <source>
        <dbReference type="ARBA" id="ARBA00022741"/>
    </source>
</evidence>
<keyword evidence="3" id="KW-0547">Nucleotide-binding</keyword>
<dbReference type="InterPro" id="IPR003960">
    <property type="entry name" value="ATPase_AAA_CS"/>
</dbReference>
<dbReference type="GO" id="GO:0005524">
    <property type="term" value="F:ATP binding"/>
    <property type="evidence" value="ECO:0007669"/>
    <property type="project" value="UniProtKB-KW"/>
</dbReference>
<comment type="similarity">
    <text evidence="1">Belongs to the AAA ATPase family. CDC48 subfamily.</text>
</comment>
<dbReference type="FunFam" id="3.40.50.300:FF:000018">
    <property type="entry name" value="Cell division control 48"/>
    <property type="match status" value="1"/>
</dbReference>
<dbReference type="SMART" id="SM01072">
    <property type="entry name" value="CDC48_2"/>
    <property type="match status" value="1"/>
</dbReference>
<dbReference type="GO" id="GO:0016887">
    <property type="term" value="F:ATP hydrolysis activity"/>
    <property type="evidence" value="ECO:0007669"/>
    <property type="project" value="InterPro"/>
</dbReference>
<evidence type="ECO:0000256" key="5">
    <source>
        <dbReference type="SAM" id="MobiDB-lite"/>
    </source>
</evidence>
<dbReference type="InterPro" id="IPR041569">
    <property type="entry name" value="AAA_lid_3"/>
</dbReference>
<dbReference type="AlphaFoldDB" id="L9Y0U0"/>
<evidence type="ECO:0000256" key="1">
    <source>
        <dbReference type="ARBA" id="ARBA00009833"/>
    </source>
</evidence>
<dbReference type="PATRIC" id="fig|1227496.3.peg.2247"/>
<dbReference type="InterPro" id="IPR050168">
    <property type="entry name" value="AAA_ATPase_domain"/>
</dbReference>
<evidence type="ECO:0000256" key="2">
    <source>
        <dbReference type="ARBA" id="ARBA00022737"/>
    </source>
</evidence>
<dbReference type="SUPFAM" id="SSF52540">
    <property type="entry name" value="P-loop containing nucleoside triphosphate hydrolases"/>
    <property type="match status" value="2"/>
</dbReference>
<dbReference type="Pfam" id="PF17862">
    <property type="entry name" value="AAA_lid_3"/>
    <property type="match status" value="2"/>
</dbReference>
<keyword evidence="10" id="KW-1185">Reference proteome</keyword>
<evidence type="ECO:0000313" key="10">
    <source>
        <dbReference type="Proteomes" id="UP000011632"/>
    </source>
</evidence>
<dbReference type="GO" id="GO:0005737">
    <property type="term" value="C:cytoplasm"/>
    <property type="evidence" value="ECO:0007669"/>
    <property type="project" value="UniProtKB-ARBA"/>
</dbReference>
<proteinExistence type="inferred from homology"/>
<feature type="compositionally biased region" description="Low complexity" evidence="5">
    <location>
        <begin position="194"/>
        <end position="203"/>
    </location>
</feature>
<dbReference type="SMART" id="SM01073">
    <property type="entry name" value="CDC48_N"/>
    <property type="match status" value="1"/>
</dbReference>
<evidence type="ECO:0000259" key="7">
    <source>
        <dbReference type="SMART" id="SM01072"/>
    </source>
</evidence>
<feature type="domain" description="AAA+ ATPase" evidence="6">
    <location>
        <begin position="547"/>
        <end position="682"/>
    </location>
</feature>
<feature type="compositionally biased region" description="Basic and acidic residues" evidence="5">
    <location>
        <begin position="132"/>
        <end position="147"/>
    </location>
</feature>
<dbReference type="Pfam" id="PF00004">
    <property type="entry name" value="AAA"/>
    <property type="match status" value="2"/>
</dbReference>
<gene>
    <name evidence="9" type="ORF">C489_11103</name>
</gene>
<feature type="domain" description="AAA+ ATPase" evidence="6">
    <location>
        <begin position="280"/>
        <end position="415"/>
    </location>
</feature>
<keyword evidence="4" id="KW-0067">ATP-binding</keyword>
<feature type="region of interest" description="Disordered" evidence="5">
    <location>
        <begin position="194"/>
        <end position="247"/>
    </location>
</feature>
<organism evidence="9 10">
    <name type="scientific">Natrinema versiforme JCM 10478</name>
    <dbReference type="NCBI Taxonomy" id="1227496"/>
    <lineage>
        <taxon>Archaea</taxon>
        <taxon>Methanobacteriati</taxon>
        <taxon>Methanobacteriota</taxon>
        <taxon>Stenosarchaea group</taxon>
        <taxon>Halobacteria</taxon>
        <taxon>Halobacteriales</taxon>
        <taxon>Natrialbaceae</taxon>
        <taxon>Natrinema</taxon>
    </lineage>
</organism>
<feature type="compositionally biased region" description="Polar residues" evidence="5">
    <location>
        <begin position="217"/>
        <end position="228"/>
    </location>
</feature>
<feature type="domain" description="CDC48" evidence="7">
    <location>
        <begin position="133"/>
        <end position="195"/>
    </location>
</feature>
<feature type="region of interest" description="Disordered" evidence="5">
    <location>
        <begin position="127"/>
        <end position="179"/>
    </location>
</feature>